<dbReference type="GO" id="GO:0005739">
    <property type="term" value="C:mitochondrion"/>
    <property type="evidence" value="ECO:0007669"/>
    <property type="project" value="TreeGrafter"/>
</dbReference>
<evidence type="ECO:0000313" key="3">
    <source>
        <dbReference type="EMBL" id="KAB8356417.1"/>
    </source>
</evidence>
<evidence type="ECO:0000256" key="1">
    <source>
        <dbReference type="ARBA" id="ARBA00009508"/>
    </source>
</evidence>
<gene>
    <name evidence="3" type="ORF">FH972_024000</name>
</gene>
<dbReference type="GO" id="GO:1990221">
    <property type="term" value="C:L-cysteine desulfurase complex"/>
    <property type="evidence" value="ECO:0007669"/>
    <property type="project" value="TreeGrafter"/>
</dbReference>
<dbReference type="EMBL" id="VIBQ01000016">
    <property type="protein sequence ID" value="KAB8356417.1"/>
    <property type="molecule type" value="Genomic_DNA"/>
</dbReference>
<dbReference type="CDD" id="cd20264">
    <property type="entry name" value="Complex1_LYR_LYRM4"/>
    <property type="match status" value="1"/>
</dbReference>
<evidence type="ECO:0000259" key="2">
    <source>
        <dbReference type="Pfam" id="PF05347"/>
    </source>
</evidence>
<dbReference type="GO" id="GO:0016226">
    <property type="term" value="P:iron-sulfur cluster assembly"/>
    <property type="evidence" value="ECO:0007669"/>
    <property type="project" value="InterPro"/>
</dbReference>
<dbReference type="PANTHER" id="PTHR13166:SF7">
    <property type="entry name" value="LYR MOTIF-CONTAINING PROTEIN 4"/>
    <property type="match status" value="1"/>
</dbReference>
<sequence length="202" mass="22632">MSVAAVKSGTAGAYEARSLYRSLLRQSRQYAAYNFREYAKRRTRDAFRDSEHVTDERQIQELMQKGLKELQVLKRQTVVSQFFQLDKLVVEGQKTGKQTGNKGDIVRQTEHGCPSRLANPIPNNLAAFSQAMSSLYSSVTTVAPSTSTPPQVPLCKNRQRLRIGNWGGCICCQEKVVFQCVSTSLDMFIDHTSHFGTSDAFV</sequence>
<evidence type="ECO:0000313" key="4">
    <source>
        <dbReference type="Proteomes" id="UP000327013"/>
    </source>
</evidence>
<comment type="similarity">
    <text evidence="1">Belongs to the complex I LYR family.</text>
</comment>
<dbReference type="PANTHER" id="PTHR13166">
    <property type="entry name" value="PROTEIN C6ORF149"/>
    <property type="match status" value="1"/>
</dbReference>
<dbReference type="InterPro" id="IPR008011">
    <property type="entry name" value="Complex1_LYR_dom"/>
</dbReference>
<feature type="domain" description="Complex 1 LYR protein" evidence="2">
    <location>
        <begin position="15"/>
        <end position="72"/>
    </location>
</feature>
<dbReference type="OrthoDB" id="275715at2759"/>
<protein>
    <recommendedName>
        <fullName evidence="2">Complex 1 LYR protein domain-containing protein</fullName>
    </recommendedName>
</protein>
<dbReference type="InterPro" id="IPR051522">
    <property type="entry name" value="ISC_assembly_LYR"/>
</dbReference>
<reference evidence="3 4" key="1">
    <citation type="submission" date="2019-06" db="EMBL/GenBank/DDBJ databases">
        <title>A chromosomal-level reference genome of Carpinus fangiana (Coryloideae, Betulaceae).</title>
        <authorList>
            <person name="Yang X."/>
            <person name="Wang Z."/>
            <person name="Zhang L."/>
            <person name="Hao G."/>
            <person name="Liu J."/>
            <person name="Yang Y."/>
        </authorList>
    </citation>
    <scope>NUCLEOTIDE SEQUENCE [LARGE SCALE GENOMIC DNA]</scope>
    <source>
        <strain evidence="3">Cfa_2016G</strain>
        <tissue evidence="3">Leaf</tissue>
    </source>
</reference>
<accession>A0A5N6KX95</accession>
<dbReference type="Proteomes" id="UP000327013">
    <property type="component" value="Unassembled WGS sequence"/>
</dbReference>
<dbReference type="AlphaFoldDB" id="A0A5N6KX95"/>
<dbReference type="Pfam" id="PF05347">
    <property type="entry name" value="Complex1_LYR"/>
    <property type="match status" value="1"/>
</dbReference>
<dbReference type="InterPro" id="IPR045297">
    <property type="entry name" value="Complex1_LYR_LYRM4"/>
</dbReference>
<keyword evidence="4" id="KW-1185">Reference proteome</keyword>
<proteinExistence type="inferred from homology"/>
<comment type="caution">
    <text evidence="3">The sequence shown here is derived from an EMBL/GenBank/DDBJ whole genome shotgun (WGS) entry which is preliminary data.</text>
</comment>
<organism evidence="3 4">
    <name type="scientific">Carpinus fangiana</name>
    <dbReference type="NCBI Taxonomy" id="176857"/>
    <lineage>
        <taxon>Eukaryota</taxon>
        <taxon>Viridiplantae</taxon>
        <taxon>Streptophyta</taxon>
        <taxon>Embryophyta</taxon>
        <taxon>Tracheophyta</taxon>
        <taxon>Spermatophyta</taxon>
        <taxon>Magnoliopsida</taxon>
        <taxon>eudicotyledons</taxon>
        <taxon>Gunneridae</taxon>
        <taxon>Pentapetalae</taxon>
        <taxon>rosids</taxon>
        <taxon>fabids</taxon>
        <taxon>Fagales</taxon>
        <taxon>Betulaceae</taxon>
        <taxon>Carpinus</taxon>
    </lineage>
</organism>
<name>A0A5N6KX95_9ROSI</name>